<gene>
    <name evidence="1" type="ORF">MUY27_03315</name>
</gene>
<dbReference type="RefSeq" id="WP_245128549.1">
    <property type="nucleotide sequence ID" value="NZ_JALJEJ010000001.1"/>
</dbReference>
<comment type="caution">
    <text evidence="1">The sequence shown here is derived from an EMBL/GenBank/DDBJ whole genome shotgun (WGS) entry which is preliminary data.</text>
</comment>
<reference evidence="1" key="1">
    <citation type="submission" date="2022-04" db="EMBL/GenBank/DDBJ databases">
        <title>Mucilaginibacter sp. RS28 isolated from freshwater.</title>
        <authorList>
            <person name="Ko S.-R."/>
        </authorList>
    </citation>
    <scope>NUCLEOTIDE SEQUENCE</scope>
    <source>
        <strain evidence="1">RS28</strain>
    </source>
</reference>
<evidence type="ECO:0000313" key="2">
    <source>
        <dbReference type="Proteomes" id="UP001139450"/>
    </source>
</evidence>
<dbReference type="EMBL" id="JALJEJ010000001">
    <property type="protein sequence ID" value="MCJ8208721.1"/>
    <property type="molecule type" value="Genomic_DNA"/>
</dbReference>
<evidence type="ECO:0000313" key="1">
    <source>
        <dbReference type="EMBL" id="MCJ8208721.1"/>
    </source>
</evidence>
<accession>A0A9X1X0V5</accession>
<name>A0A9X1X0V5_9SPHI</name>
<sequence>MTIKKQSARVLAAFLLLMTFVTGQLIVIAHKHEKVAYNNHQGKKSNDEVCKICAQNSHLQLFNQQQQDLFTLTLTAVNTYREYIPAHYSAATFYAADRGPPVC</sequence>
<keyword evidence="2" id="KW-1185">Reference proteome</keyword>
<proteinExistence type="predicted"/>
<protein>
    <submittedName>
        <fullName evidence="1">Uncharacterized protein</fullName>
    </submittedName>
</protein>
<dbReference type="AlphaFoldDB" id="A0A9X1X0V5"/>
<organism evidence="1 2">
    <name type="scientific">Mucilaginibacter straminoryzae</name>
    <dbReference type="NCBI Taxonomy" id="2932774"/>
    <lineage>
        <taxon>Bacteria</taxon>
        <taxon>Pseudomonadati</taxon>
        <taxon>Bacteroidota</taxon>
        <taxon>Sphingobacteriia</taxon>
        <taxon>Sphingobacteriales</taxon>
        <taxon>Sphingobacteriaceae</taxon>
        <taxon>Mucilaginibacter</taxon>
    </lineage>
</organism>
<dbReference type="Proteomes" id="UP001139450">
    <property type="component" value="Unassembled WGS sequence"/>
</dbReference>